<dbReference type="InterPro" id="IPR058030">
    <property type="entry name" value="TRIM8/14/16/25/29/45/65_CC"/>
</dbReference>
<keyword evidence="11" id="KW-1185">Reference proteome</keyword>
<keyword evidence="3 6" id="KW-0863">Zinc-finger</keyword>
<reference evidence="10" key="2">
    <citation type="submission" date="2025-09" db="UniProtKB">
        <authorList>
            <consortium name="Ensembl"/>
        </authorList>
    </citation>
    <scope>IDENTIFICATION</scope>
</reference>
<evidence type="ECO:0000256" key="4">
    <source>
        <dbReference type="ARBA" id="ARBA00022833"/>
    </source>
</evidence>
<protein>
    <submittedName>
        <fullName evidence="10">Tripartite motif containing 14</fullName>
    </submittedName>
</protein>
<dbReference type="InterPro" id="IPR003879">
    <property type="entry name" value="Butyrophylin_SPRY"/>
</dbReference>
<organism evidence="10 11">
    <name type="scientific">Paramormyrops kingsleyae</name>
    <dbReference type="NCBI Taxonomy" id="1676925"/>
    <lineage>
        <taxon>Eukaryota</taxon>
        <taxon>Metazoa</taxon>
        <taxon>Chordata</taxon>
        <taxon>Craniata</taxon>
        <taxon>Vertebrata</taxon>
        <taxon>Euteleostomi</taxon>
        <taxon>Actinopterygii</taxon>
        <taxon>Neopterygii</taxon>
        <taxon>Teleostei</taxon>
        <taxon>Osteoglossocephala</taxon>
        <taxon>Osteoglossomorpha</taxon>
        <taxon>Osteoglossiformes</taxon>
        <taxon>Mormyridae</taxon>
        <taxon>Paramormyrops</taxon>
    </lineage>
</organism>
<reference evidence="10" key="1">
    <citation type="submission" date="2025-08" db="UniProtKB">
        <authorList>
            <consortium name="Ensembl"/>
        </authorList>
    </citation>
    <scope>IDENTIFICATION</scope>
</reference>
<dbReference type="Gene3D" id="4.10.830.40">
    <property type="match status" value="1"/>
</dbReference>
<dbReference type="PANTHER" id="PTHR25465:SF11">
    <property type="entry name" value="TRIPARTITE MOTIF CONTAINING 14"/>
    <property type="match status" value="1"/>
</dbReference>
<name>A0A3B3R0H5_9TELE</name>
<dbReference type="InterPro" id="IPR006574">
    <property type="entry name" value="PRY"/>
</dbReference>
<evidence type="ECO:0000256" key="1">
    <source>
        <dbReference type="ARBA" id="ARBA00022588"/>
    </source>
</evidence>
<dbReference type="Proteomes" id="UP000261540">
    <property type="component" value="Unplaced"/>
</dbReference>
<dbReference type="CDD" id="cd19768">
    <property type="entry name" value="Bbox2_TRIM14"/>
    <property type="match status" value="1"/>
</dbReference>
<dbReference type="GeneTree" id="ENSGT00940000161010"/>
<dbReference type="InterPro" id="IPR000315">
    <property type="entry name" value="Znf_B-box"/>
</dbReference>
<evidence type="ECO:0000256" key="5">
    <source>
        <dbReference type="ARBA" id="ARBA00022859"/>
    </source>
</evidence>
<dbReference type="Pfam" id="PF25600">
    <property type="entry name" value="TRIM_CC"/>
    <property type="match status" value="1"/>
</dbReference>
<dbReference type="Gene3D" id="3.30.160.60">
    <property type="entry name" value="Classic Zinc Finger"/>
    <property type="match status" value="1"/>
</dbReference>
<dbReference type="PROSITE" id="PS00518">
    <property type="entry name" value="ZF_RING_1"/>
    <property type="match status" value="1"/>
</dbReference>
<dbReference type="GO" id="GO:0008270">
    <property type="term" value="F:zinc ion binding"/>
    <property type="evidence" value="ECO:0007669"/>
    <property type="project" value="UniProtKB-KW"/>
</dbReference>
<dbReference type="SMART" id="SM00336">
    <property type="entry name" value="BBOX"/>
    <property type="match status" value="2"/>
</dbReference>
<feature type="domain" description="B30.2/SPRY" evidence="9">
    <location>
        <begin position="348"/>
        <end position="541"/>
    </location>
</feature>
<evidence type="ECO:0000256" key="3">
    <source>
        <dbReference type="ARBA" id="ARBA00022771"/>
    </source>
</evidence>
<dbReference type="InterPro" id="IPR043136">
    <property type="entry name" value="B30.2/SPRY_sf"/>
</dbReference>
<dbReference type="Ensembl" id="ENSPKIT00000023342.1">
    <property type="protein sequence ID" value="ENSPKIP00000011400.1"/>
    <property type="gene ID" value="ENSPKIG00000018509.1"/>
</dbReference>
<evidence type="ECO:0000256" key="2">
    <source>
        <dbReference type="ARBA" id="ARBA00022723"/>
    </source>
</evidence>
<evidence type="ECO:0000313" key="11">
    <source>
        <dbReference type="Proteomes" id="UP000261540"/>
    </source>
</evidence>
<evidence type="ECO:0000259" key="8">
    <source>
        <dbReference type="PROSITE" id="PS50119"/>
    </source>
</evidence>
<evidence type="ECO:0000256" key="6">
    <source>
        <dbReference type="PROSITE-ProRule" id="PRU00024"/>
    </source>
</evidence>
<accession>A0A3B3R0H5</accession>
<dbReference type="SUPFAM" id="SSF49899">
    <property type="entry name" value="Concanavalin A-like lectins/glucanases"/>
    <property type="match status" value="1"/>
</dbReference>
<dbReference type="SMART" id="SM00184">
    <property type="entry name" value="RING"/>
    <property type="match status" value="1"/>
</dbReference>
<sequence>MAECPSAPQLRCGVCQRPPSVPVMLSCWHSFCLGCIERVWCQVPRLDHGCPLCLNVPLPPSASSPLASPSSVLCDFCLGDRPAASKTCLTCLASFCEEHLQPHLSSEMFRGHRLAEPSADLSARCCAEHGKALEMFCRDCRMCVCSMCPILGRHQGHRVKLVDQEAVEKRNLLKICQNRLSCKTKQEQANINQIQKASEELKVLVRHCSIWLTQQFTEVRLLLDEEEKAAKELVESQSQAVLQAFGEQGQACRERIQASDEFALRVNEIYKEDDTVQLLKDFTAAEADMQLHQQPADQIHPVPLNFDPLHTYVGCFHKALKTILKKPVEQRITKGLSSGPDAKQVQTLIHRTKSTGDKLTFLRYARSPILDPDTAHPRLRVSPTWETVSKAWMRRSCSDGPQRFDRLLQVLARESYFAGRHYWEVDVRLAGQGWWVGVAYRSMVRRGDSESSRLGCNASSWCLKRFDLEYWAFHNSTREPVFLEQDPERLGVFLDYEAGTLSFYDALSGMRHLHTFQARFTEPLYPTLRLWEGPISLCKLT</sequence>
<dbReference type="PROSITE" id="PS50089">
    <property type="entry name" value="ZF_RING_2"/>
    <property type="match status" value="1"/>
</dbReference>
<dbReference type="PANTHER" id="PTHR25465">
    <property type="entry name" value="B-BOX DOMAIN CONTAINING"/>
    <property type="match status" value="1"/>
</dbReference>
<evidence type="ECO:0000259" key="9">
    <source>
        <dbReference type="PROSITE" id="PS50188"/>
    </source>
</evidence>
<proteinExistence type="predicted"/>
<dbReference type="SMART" id="SM00449">
    <property type="entry name" value="SPRY"/>
    <property type="match status" value="1"/>
</dbReference>
<dbReference type="Pfam" id="PF00622">
    <property type="entry name" value="SPRY"/>
    <property type="match status" value="1"/>
</dbReference>
<keyword evidence="1" id="KW-0399">Innate immunity</keyword>
<dbReference type="GO" id="GO:0045087">
    <property type="term" value="P:innate immune response"/>
    <property type="evidence" value="ECO:0007669"/>
    <property type="project" value="UniProtKB-KW"/>
</dbReference>
<keyword evidence="2" id="KW-0479">Metal-binding</keyword>
<dbReference type="InterPro" id="IPR003877">
    <property type="entry name" value="SPRY_dom"/>
</dbReference>
<dbReference type="PRINTS" id="PR01407">
    <property type="entry name" value="BUTYPHLNCDUF"/>
</dbReference>
<evidence type="ECO:0000259" key="7">
    <source>
        <dbReference type="PROSITE" id="PS50089"/>
    </source>
</evidence>
<feature type="domain" description="B box-type" evidence="8">
    <location>
        <begin position="121"/>
        <end position="162"/>
    </location>
</feature>
<dbReference type="InterPro" id="IPR001870">
    <property type="entry name" value="B30.2/SPRY"/>
</dbReference>
<feature type="domain" description="RING-type" evidence="7">
    <location>
        <begin position="12"/>
        <end position="53"/>
    </location>
</feature>
<dbReference type="InterPro" id="IPR013320">
    <property type="entry name" value="ConA-like_dom_sf"/>
</dbReference>
<evidence type="ECO:0000313" key="10">
    <source>
        <dbReference type="Ensembl" id="ENSPKIP00000011400.1"/>
    </source>
</evidence>
<dbReference type="InterPro" id="IPR001841">
    <property type="entry name" value="Znf_RING"/>
</dbReference>
<dbReference type="PROSITE" id="PS50188">
    <property type="entry name" value="B302_SPRY"/>
    <property type="match status" value="1"/>
</dbReference>
<dbReference type="Gene3D" id="2.60.120.920">
    <property type="match status" value="1"/>
</dbReference>
<dbReference type="AlphaFoldDB" id="A0A3B3R0H5"/>
<dbReference type="InterPro" id="IPR017907">
    <property type="entry name" value="Znf_RING_CS"/>
</dbReference>
<dbReference type="Gene3D" id="3.30.40.10">
    <property type="entry name" value="Zinc/RING finger domain, C3HC4 (zinc finger)"/>
    <property type="match status" value="1"/>
</dbReference>
<dbReference type="PROSITE" id="PS50119">
    <property type="entry name" value="ZF_BBOX"/>
    <property type="match status" value="1"/>
</dbReference>
<dbReference type="OrthoDB" id="6105938at2759"/>
<dbReference type="SMART" id="SM00589">
    <property type="entry name" value="PRY"/>
    <property type="match status" value="1"/>
</dbReference>
<dbReference type="GO" id="GO:0005737">
    <property type="term" value="C:cytoplasm"/>
    <property type="evidence" value="ECO:0007669"/>
    <property type="project" value="UniProtKB-ARBA"/>
</dbReference>
<dbReference type="Pfam" id="PF00643">
    <property type="entry name" value="zf-B_box"/>
    <property type="match status" value="1"/>
</dbReference>
<dbReference type="SUPFAM" id="SSF57845">
    <property type="entry name" value="B-box zinc-binding domain"/>
    <property type="match status" value="1"/>
</dbReference>
<dbReference type="Pfam" id="PF13765">
    <property type="entry name" value="PRY"/>
    <property type="match status" value="1"/>
</dbReference>
<dbReference type="InterPro" id="IPR051051">
    <property type="entry name" value="E3_ubiq-ligase_TRIM/RNF"/>
</dbReference>
<dbReference type="KEGG" id="pki:111855407"/>
<dbReference type="InterPro" id="IPR013083">
    <property type="entry name" value="Znf_RING/FYVE/PHD"/>
</dbReference>
<keyword evidence="4" id="KW-0862">Zinc</keyword>
<dbReference type="SUPFAM" id="SSF57850">
    <property type="entry name" value="RING/U-box"/>
    <property type="match status" value="1"/>
</dbReference>
<keyword evidence="5" id="KW-0391">Immunity</keyword>